<dbReference type="RefSeq" id="WP_249476175.1">
    <property type="nucleotide sequence ID" value="NZ_JAMBEP010000006.1"/>
</dbReference>
<accession>A0ABT0MML9</accession>
<protein>
    <submittedName>
        <fullName evidence="2">DUF695 domain-containing protein</fullName>
    </submittedName>
</protein>
<reference evidence="2 3" key="1">
    <citation type="submission" date="2022-05" db="EMBL/GenBank/DDBJ databases">
        <title>Luteimonas sp. SX5, whole genome shotgun sequencing project.</title>
        <authorList>
            <person name="Zhao G."/>
            <person name="Shen L."/>
        </authorList>
    </citation>
    <scope>NUCLEOTIDE SEQUENCE [LARGE SCALE GENOMIC DNA]</scope>
    <source>
        <strain evidence="2 3">SX5</strain>
    </source>
</reference>
<sequence>MEELRQDWTQYETDDEDVGPKLWQIRGSFPADLDPAQYPVAVIIEWPYADDGLPDPETLSALHVFESCLDRLNTDAGDSFLVHVIRGSGVSELCYYVRDYGQFMAEFNRALPGRPHYPIEIEFINDPQWGYRRSVLENFSQ</sequence>
<evidence type="ECO:0000313" key="3">
    <source>
        <dbReference type="Proteomes" id="UP001431217"/>
    </source>
</evidence>
<feature type="domain" description="DUF695" evidence="1">
    <location>
        <begin position="7"/>
        <end position="131"/>
    </location>
</feature>
<dbReference type="InterPro" id="IPR016097">
    <property type="entry name" value="DUF695"/>
</dbReference>
<dbReference type="EMBL" id="JAMBEP010000006">
    <property type="protein sequence ID" value="MCL1636138.1"/>
    <property type="molecule type" value="Genomic_DNA"/>
</dbReference>
<comment type="caution">
    <text evidence="2">The sequence shown here is derived from an EMBL/GenBank/DDBJ whole genome shotgun (WGS) entry which is preliminary data.</text>
</comment>
<gene>
    <name evidence="2" type="ORF">M2650_16065</name>
</gene>
<evidence type="ECO:0000313" key="2">
    <source>
        <dbReference type="EMBL" id="MCL1636138.1"/>
    </source>
</evidence>
<name>A0ABT0MML9_9GAMM</name>
<evidence type="ECO:0000259" key="1">
    <source>
        <dbReference type="Pfam" id="PF05117"/>
    </source>
</evidence>
<organism evidence="2 3">
    <name type="scientific">Luteimonas galliterrae</name>
    <dbReference type="NCBI Taxonomy" id="2940486"/>
    <lineage>
        <taxon>Bacteria</taxon>
        <taxon>Pseudomonadati</taxon>
        <taxon>Pseudomonadota</taxon>
        <taxon>Gammaproteobacteria</taxon>
        <taxon>Lysobacterales</taxon>
        <taxon>Lysobacteraceae</taxon>
        <taxon>Luteimonas</taxon>
    </lineage>
</organism>
<dbReference type="Proteomes" id="UP001431217">
    <property type="component" value="Unassembled WGS sequence"/>
</dbReference>
<dbReference type="Pfam" id="PF05117">
    <property type="entry name" value="DUF695"/>
    <property type="match status" value="1"/>
</dbReference>
<keyword evidence="3" id="KW-1185">Reference proteome</keyword>
<proteinExistence type="predicted"/>